<reference evidence="2" key="1">
    <citation type="submission" date="2022-05" db="EMBL/GenBank/DDBJ databases">
        <title>Complete genome sequence of toluene-degrading Gulosibacter sediminis strain ACHW.36C.</title>
        <authorList>
            <person name="Wai A.C."/>
            <person name="Lai G.K."/>
            <person name="Griffin S.D."/>
            <person name="Leung F.C."/>
        </authorList>
    </citation>
    <scope>NUCLEOTIDE SEQUENCE [LARGE SCALE GENOMIC DNA]</scope>
    <source>
        <strain evidence="2">ACHW.36C</strain>
    </source>
</reference>
<proteinExistence type="predicted"/>
<keyword evidence="1" id="KW-0812">Transmembrane</keyword>
<evidence type="ECO:0000256" key="1">
    <source>
        <dbReference type="SAM" id="Phobius"/>
    </source>
</evidence>
<organism evidence="2">
    <name type="scientific">Gulosibacter sediminis</name>
    <dbReference type="NCBI Taxonomy" id="1729695"/>
    <lineage>
        <taxon>Bacteria</taxon>
        <taxon>Bacillati</taxon>
        <taxon>Actinomycetota</taxon>
        <taxon>Actinomycetes</taxon>
        <taxon>Micrococcales</taxon>
        <taxon>Microbacteriaceae</taxon>
        <taxon>Gulosibacter</taxon>
    </lineage>
</organism>
<accession>A0ABY4MZZ5</accession>
<keyword evidence="1" id="KW-1133">Transmembrane helix</keyword>
<protein>
    <submittedName>
        <fullName evidence="2">Uncharacterized protein</fullName>
    </submittedName>
</protein>
<dbReference type="EMBL" id="CP097160">
    <property type="protein sequence ID" value="UQN15627.1"/>
    <property type="molecule type" value="Genomic_DNA"/>
</dbReference>
<keyword evidence="1" id="KW-0472">Membrane</keyword>
<evidence type="ECO:0000313" key="2">
    <source>
        <dbReference type="EMBL" id="UQN15627.1"/>
    </source>
</evidence>
<name>A0ABY4MZZ5_9MICO</name>
<sequence length="90" mass="9852">MTLAVAVAVIGAHPAVSLAAWARVLVSFVLTLLGPTFKLWDWALAISPFWHVPSVTDANADWWGLLWISLVTIALTLVGVVSFRRRDIGR</sequence>
<feature type="transmembrane region" description="Helical" evidence="1">
    <location>
        <begin position="62"/>
        <end position="83"/>
    </location>
</feature>
<gene>
    <name evidence="2" type="ORF">M3M28_04010</name>
</gene>